<keyword evidence="4" id="KW-1185">Reference proteome</keyword>
<dbReference type="InterPro" id="IPR013097">
    <property type="entry name" value="Dabb"/>
</dbReference>
<gene>
    <name evidence="3" type="ORF">ACFFMS_09220</name>
</gene>
<dbReference type="RefSeq" id="WP_379948969.1">
    <property type="nucleotide sequence ID" value="NZ_JBHMAF010000038.1"/>
</dbReference>
<comment type="subunit">
    <text evidence="1">Homodimer.</text>
</comment>
<evidence type="ECO:0000259" key="2">
    <source>
        <dbReference type="PROSITE" id="PS51502"/>
    </source>
</evidence>
<dbReference type="SUPFAM" id="SSF54909">
    <property type="entry name" value="Dimeric alpha+beta barrel"/>
    <property type="match status" value="1"/>
</dbReference>
<dbReference type="SMART" id="SM00886">
    <property type="entry name" value="Dabb"/>
    <property type="match status" value="1"/>
</dbReference>
<feature type="domain" description="Stress-response A/B barrel" evidence="2">
    <location>
        <begin position="2"/>
        <end position="97"/>
    </location>
</feature>
<name>A0ABV5WEY0_9BACI</name>
<evidence type="ECO:0000256" key="1">
    <source>
        <dbReference type="ARBA" id="ARBA00011738"/>
    </source>
</evidence>
<dbReference type="InterPro" id="IPR044662">
    <property type="entry name" value="HS1/DABB1-like"/>
</dbReference>
<reference evidence="3 4" key="1">
    <citation type="submission" date="2024-09" db="EMBL/GenBank/DDBJ databases">
        <authorList>
            <person name="Sun Q."/>
            <person name="Mori K."/>
        </authorList>
    </citation>
    <scope>NUCLEOTIDE SEQUENCE [LARGE SCALE GENOMIC DNA]</scope>
    <source>
        <strain evidence="3 4">JCM 11201</strain>
    </source>
</reference>
<evidence type="ECO:0000313" key="4">
    <source>
        <dbReference type="Proteomes" id="UP001589609"/>
    </source>
</evidence>
<protein>
    <submittedName>
        <fullName evidence="3">Dabb family protein</fullName>
    </submittedName>
</protein>
<dbReference type="PANTHER" id="PTHR33178">
    <property type="match status" value="1"/>
</dbReference>
<comment type="caution">
    <text evidence="3">The sequence shown here is derived from an EMBL/GenBank/DDBJ whole genome shotgun (WGS) entry which is preliminary data.</text>
</comment>
<dbReference type="InterPro" id="IPR011008">
    <property type="entry name" value="Dimeric_a/b-barrel"/>
</dbReference>
<proteinExistence type="predicted"/>
<sequence>MYEHIVVFRFNENITDEKEQDLLNQLKAFKGRIPGIVELTAGINTTGEIEAKQGYTLGLRITFESKQALDHYLPHPIHQEFISSLHGVIDNVVVMDYEI</sequence>
<dbReference type="PROSITE" id="PS51502">
    <property type="entry name" value="S_R_A_B_BARREL"/>
    <property type="match status" value="1"/>
</dbReference>
<accession>A0ABV5WEY0</accession>
<dbReference type="PANTHER" id="PTHR33178:SF10">
    <property type="entry name" value="STRESS-RESPONSE A_B BARREL DOMAIN-CONTAINING PROTEIN"/>
    <property type="match status" value="1"/>
</dbReference>
<dbReference type="Pfam" id="PF07876">
    <property type="entry name" value="Dabb"/>
    <property type="match status" value="1"/>
</dbReference>
<evidence type="ECO:0000313" key="3">
    <source>
        <dbReference type="EMBL" id="MFB9758676.1"/>
    </source>
</evidence>
<organism evidence="3 4">
    <name type="scientific">Ectobacillus funiculus</name>
    <dbReference type="NCBI Taxonomy" id="137993"/>
    <lineage>
        <taxon>Bacteria</taxon>
        <taxon>Bacillati</taxon>
        <taxon>Bacillota</taxon>
        <taxon>Bacilli</taxon>
        <taxon>Bacillales</taxon>
        <taxon>Bacillaceae</taxon>
        <taxon>Ectobacillus</taxon>
    </lineage>
</organism>
<dbReference type="Proteomes" id="UP001589609">
    <property type="component" value="Unassembled WGS sequence"/>
</dbReference>
<dbReference type="Gene3D" id="3.30.70.100">
    <property type="match status" value="1"/>
</dbReference>
<dbReference type="EMBL" id="JBHMAF010000038">
    <property type="protein sequence ID" value="MFB9758676.1"/>
    <property type="molecule type" value="Genomic_DNA"/>
</dbReference>